<evidence type="ECO:0000256" key="2">
    <source>
        <dbReference type="ARBA" id="ARBA00023002"/>
    </source>
</evidence>
<dbReference type="Pfam" id="PF08031">
    <property type="entry name" value="BBE"/>
    <property type="match status" value="1"/>
</dbReference>
<evidence type="ECO:0000313" key="6">
    <source>
        <dbReference type="Proteomes" id="UP000800093"/>
    </source>
</evidence>
<name>A0A9P4K2F8_9PLEO</name>
<evidence type="ECO:0000313" key="5">
    <source>
        <dbReference type="EMBL" id="KAF2258259.1"/>
    </source>
</evidence>
<gene>
    <name evidence="5" type="ORF">CC78DRAFT_621981</name>
</gene>
<feature type="chain" id="PRO_5040471430" evidence="3">
    <location>
        <begin position="17"/>
        <end position="651"/>
    </location>
</feature>
<dbReference type="EMBL" id="ML986774">
    <property type="protein sequence ID" value="KAF2258259.1"/>
    <property type="molecule type" value="Genomic_DNA"/>
</dbReference>
<organism evidence="5 6">
    <name type="scientific">Lojkania enalia</name>
    <dbReference type="NCBI Taxonomy" id="147567"/>
    <lineage>
        <taxon>Eukaryota</taxon>
        <taxon>Fungi</taxon>
        <taxon>Dikarya</taxon>
        <taxon>Ascomycota</taxon>
        <taxon>Pezizomycotina</taxon>
        <taxon>Dothideomycetes</taxon>
        <taxon>Pleosporomycetidae</taxon>
        <taxon>Pleosporales</taxon>
        <taxon>Pleosporales incertae sedis</taxon>
        <taxon>Lojkania</taxon>
    </lineage>
</organism>
<proteinExistence type="inferred from homology"/>
<comment type="similarity">
    <text evidence="1">Belongs to the oxygen-dependent FAD-linked oxidoreductase family.</text>
</comment>
<dbReference type="AlphaFoldDB" id="A0A9P4K2F8"/>
<keyword evidence="6" id="KW-1185">Reference proteome</keyword>
<dbReference type="GO" id="GO:0071949">
    <property type="term" value="F:FAD binding"/>
    <property type="evidence" value="ECO:0007669"/>
    <property type="project" value="InterPro"/>
</dbReference>
<evidence type="ECO:0000259" key="4">
    <source>
        <dbReference type="PROSITE" id="PS51387"/>
    </source>
</evidence>
<sequence length="651" mass="70793">MLATLVFTFLPLLARAQEASSVSVAPAAATVTPSDSDAGVALFSEETVQLTDDVIANLENNTEVAEIAHLLAFEDSNITESAQRRVRRTWSRCKTSPGDILWPSKLVWTLFDLLLGGALEPIIPIASPCYRRSEYNNYNAAKCADITNNWSDGATHYEDPGSIMFPLYYGMTCPQGTNASALGTCTQGGYSAYSVHVKNVAQIQLAVNFARSLNLRLVVKNTGHDYNGRSTGKNALSIWTHNMKGIQYVKNYRSASYSGPAFKVGAGVQGFELYEAADKYGVSAIAGICPTVGVYGGYSTGGGHSPLMQLFGMGSDQVVALEVVTASGRFVTATPTVNSDLYWAMLGGGGGTFGIVTSAVVKVHPKVSVTTSSFNFTSAGIATETFWEAVEFFWSEMPKYNAAKTYSYFSIMNLGGMYMFSMFPFFATQKTVAEYEALIKPFFDKLTELNIHYDVETKHYDTFYPAYQATFATIDYYIGGAGSTPGNRLIPKENWNNAEIRSQTFAAVRNAVDNALVVMIYHQAPVTPDKIINSVNPAFRNEASMLVAVNNIVDTSPEGLEAGNAVMTNTILGPLRDVTPNGGSYGNEADISEPDWQNAFWGANYPRLAAIKKKWDPTDLFYVHHGVGSEGWVVEDGERGVQTQDGKLCRV</sequence>
<dbReference type="InterPro" id="IPR036318">
    <property type="entry name" value="FAD-bd_PCMH-like_sf"/>
</dbReference>
<feature type="signal peptide" evidence="3">
    <location>
        <begin position="1"/>
        <end position="16"/>
    </location>
</feature>
<dbReference type="PROSITE" id="PS51387">
    <property type="entry name" value="FAD_PCMH"/>
    <property type="match status" value="1"/>
</dbReference>
<keyword evidence="2" id="KW-0560">Oxidoreductase</keyword>
<dbReference type="InterPro" id="IPR012951">
    <property type="entry name" value="BBE"/>
</dbReference>
<dbReference type="PANTHER" id="PTHR13878">
    <property type="entry name" value="GULONOLACTONE OXIDASE"/>
    <property type="match status" value="1"/>
</dbReference>
<dbReference type="InterPro" id="IPR016169">
    <property type="entry name" value="FAD-bd_PCMH_sub2"/>
</dbReference>
<dbReference type="Gene3D" id="3.30.465.10">
    <property type="match status" value="2"/>
</dbReference>
<dbReference type="InterPro" id="IPR050432">
    <property type="entry name" value="FAD-linked_Oxidoreductases_BP"/>
</dbReference>
<dbReference type="InterPro" id="IPR016166">
    <property type="entry name" value="FAD-bd_PCMH"/>
</dbReference>
<evidence type="ECO:0000256" key="1">
    <source>
        <dbReference type="ARBA" id="ARBA00005466"/>
    </source>
</evidence>
<comment type="caution">
    <text evidence="5">The sequence shown here is derived from an EMBL/GenBank/DDBJ whole genome shotgun (WGS) entry which is preliminary data.</text>
</comment>
<evidence type="ECO:0000256" key="3">
    <source>
        <dbReference type="SAM" id="SignalP"/>
    </source>
</evidence>
<dbReference type="SUPFAM" id="SSF56176">
    <property type="entry name" value="FAD-binding/transporter-associated domain-like"/>
    <property type="match status" value="1"/>
</dbReference>
<feature type="domain" description="FAD-binding PCMH-type" evidence="4">
    <location>
        <begin position="187"/>
        <end position="366"/>
    </location>
</feature>
<dbReference type="PANTHER" id="PTHR13878:SF91">
    <property type="entry name" value="FAD BINDING DOMAIN PROTEIN (AFU_ORTHOLOGUE AFUA_6G12070)-RELATED"/>
    <property type="match status" value="1"/>
</dbReference>
<keyword evidence="3" id="KW-0732">Signal</keyword>
<dbReference type="GO" id="GO:0016491">
    <property type="term" value="F:oxidoreductase activity"/>
    <property type="evidence" value="ECO:0007669"/>
    <property type="project" value="UniProtKB-KW"/>
</dbReference>
<dbReference type="Pfam" id="PF01565">
    <property type="entry name" value="FAD_binding_4"/>
    <property type="match status" value="1"/>
</dbReference>
<protein>
    <submittedName>
        <fullName evidence="5">FAD binding domain-containing protein</fullName>
    </submittedName>
</protein>
<dbReference type="Proteomes" id="UP000800093">
    <property type="component" value="Unassembled WGS sequence"/>
</dbReference>
<accession>A0A9P4K2F8</accession>
<reference evidence="6" key="1">
    <citation type="journal article" date="2020" name="Stud. Mycol.">
        <title>101 Dothideomycetes genomes: A test case for predicting lifestyles and emergence of pathogens.</title>
        <authorList>
            <person name="Haridas S."/>
            <person name="Albert R."/>
            <person name="Binder M."/>
            <person name="Bloem J."/>
            <person name="LaButti K."/>
            <person name="Salamov A."/>
            <person name="Andreopoulos B."/>
            <person name="Baker S."/>
            <person name="Barry K."/>
            <person name="Bills G."/>
            <person name="Bluhm B."/>
            <person name="Cannon C."/>
            <person name="Castanera R."/>
            <person name="Culley D."/>
            <person name="Daum C."/>
            <person name="Ezra D."/>
            <person name="Gonzalez J."/>
            <person name="Henrissat B."/>
            <person name="Kuo A."/>
            <person name="Liang C."/>
            <person name="Lipzen A."/>
            <person name="Lutzoni F."/>
            <person name="Magnuson J."/>
            <person name="Mondo S."/>
            <person name="Nolan M."/>
            <person name="Ohm R."/>
            <person name="Pangilinan J."/>
            <person name="Park H.-J."/>
            <person name="Ramirez L."/>
            <person name="Alfaro M."/>
            <person name="Sun H."/>
            <person name="Tritt A."/>
            <person name="Yoshinaga Y."/>
            <person name="Zwiers L.-H."/>
            <person name="Turgeon B."/>
            <person name="Goodwin S."/>
            <person name="Spatafora J."/>
            <person name="Crous P."/>
            <person name="Grigoriev I."/>
        </authorList>
    </citation>
    <scope>NUCLEOTIDE SEQUENCE [LARGE SCALE GENOMIC DNA]</scope>
    <source>
        <strain evidence="6">CBS 304.66</strain>
    </source>
</reference>
<dbReference type="InterPro" id="IPR006094">
    <property type="entry name" value="Oxid_FAD_bind_N"/>
</dbReference>
<dbReference type="OrthoDB" id="9983560at2759"/>